<name>A0A1H2LHZ2_9ACTN</name>
<dbReference type="PANTHER" id="PTHR34853">
    <property type="match status" value="1"/>
</dbReference>
<dbReference type="GO" id="GO:0004806">
    <property type="term" value="F:triacylglycerol lipase activity"/>
    <property type="evidence" value="ECO:0007669"/>
    <property type="project" value="InterPro"/>
</dbReference>
<dbReference type="InterPro" id="IPR005152">
    <property type="entry name" value="Lipase_secreted"/>
</dbReference>
<sequence length="429" mass="45400">MSFGVRKNFLRVAGFVGLIIGVVLGVVGGPPTVHADPGPGSPLPSADPFYRYDGSLRDVAPGTVIRTRPMTFRTPRLSTPITGTQVLYRTTDQFGAGRTTVATVLRPLIPGPTRLVSYHMAYDALGSQCDPSYTLSGGYANGTATTEQGFIAGYLAAGYTVVVPNYEGEDLQWTIGRQSGYAALDGIRAAETFLRLPRSTPVGLVGYSGGSIPTQWGAEIAPRYAPELNIVGAAAGGLPVDLAHNLPYIDGSAKWAGVIPALVVAYQRTYDLDTSSFLSPRGEQVTKAVSAECISQFASKYPGLTSASMVVPPYTGLLDVPGVVRAINDNIMGSQGTPRTKMFLAVGHYNAIGDTLMVTGDVIGLANEYCSRGVDVTYQQLNGLTHQEAFLPFEPLAAEYLTERFTGIPTRSNCATLPRGNSLAPLPVP</sequence>
<reference evidence="1 2" key="1">
    <citation type="submission" date="2016-10" db="EMBL/GenBank/DDBJ databases">
        <authorList>
            <person name="de Groot N.N."/>
        </authorList>
    </citation>
    <scope>NUCLEOTIDE SEQUENCE [LARGE SCALE GENOMIC DNA]</scope>
    <source>
        <strain evidence="1 2">DSM 44215</strain>
    </source>
</reference>
<dbReference type="Gene3D" id="3.40.50.1820">
    <property type="entry name" value="alpha/beta hydrolase"/>
    <property type="match status" value="1"/>
</dbReference>
<gene>
    <name evidence="1" type="ORF">SAMN04488548_136342</name>
</gene>
<dbReference type="SUPFAM" id="SSF53474">
    <property type="entry name" value="alpha/beta-Hydrolases"/>
    <property type="match status" value="1"/>
</dbReference>
<dbReference type="InterPro" id="IPR029058">
    <property type="entry name" value="AB_hydrolase_fold"/>
</dbReference>
<protein>
    <submittedName>
        <fullName evidence="1">Secretory lipase</fullName>
    </submittedName>
</protein>
<dbReference type="Gene3D" id="1.10.260.130">
    <property type="match status" value="1"/>
</dbReference>
<dbReference type="Pfam" id="PF03583">
    <property type="entry name" value="LIP"/>
    <property type="match status" value="1"/>
</dbReference>
<dbReference type="RefSeq" id="WP_074853669.1">
    <property type="nucleotide sequence ID" value="NZ_FNLM01000036.1"/>
</dbReference>
<dbReference type="OrthoDB" id="9798122at2"/>
<dbReference type="STRING" id="158898.SAMN04488548_136342"/>
<dbReference type="GO" id="GO:0016042">
    <property type="term" value="P:lipid catabolic process"/>
    <property type="evidence" value="ECO:0007669"/>
    <property type="project" value="InterPro"/>
</dbReference>
<proteinExistence type="predicted"/>
<dbReference type="PANTHER" id="PTHR34853:SF1">
    <property type="entry name" value="LIPASE 5"/>
    <property type="match status" value="1"/>
</dbReference>
<accession>A0A1H2LHZ2</accession>
<dbReference type="AlphaFoldDB" id="A0A1H2LHZ2"/>
<dbReference type="Proteomes" id="UP000183180">
    <property type="component" value="Unassembled WGS sequence"/>
</dbReference>
<organism evidence="1 2">
    <name type="scientific">Gordonia westfalica</name>
    <dbReference type="NCBI Taxonomy" id="158898"/>
    <lineage>
        <taxon>Bacteria</taxon>
        <taxon>Bacillati</taxon>
        <taxon>Actinomycetota</taxon>
        <taxon>Actinomycetes</taxon>
        <taxon>Mycobacteriales</taxon>
        <taxon>Gordoniaceae</taxon>
        <taxon>Gordonia</taxon>
    </lineage>
</organism>
<dbReference type="EMBL" id="FNLM01000036">
    <property type="protein sequence ID" value="SDU80238.1"/>
    <property type="molecule type" value="Genomic_DNA"/>
</dbReference>
<evidence type="ECO:0000313" key="2">
    <source>
        <dbReference type="Proteomes" id="UP000183180"/>
    </source>
</evidence>
<dbReference type="PIRSF" id="PIRSF029171">
    <property type="entry name" value="Esterase_LipA"/>
    <property type="match status" value="1"/>
</dbReference>
<evidence type="ECO:0000313" key="1">
    <source>
        <dbReference type="EMBL" id="SDU80238.1"/>
    </source>
</evidence>